<feature type="chain" id="PRO_5001534579" description="Secreted protein" evidence="2">
    <location>
        <begin position="24"/>
        <end position="132"/>
    </location>
</feature>
<feature type="region of interest" description="Disordered" evidence="1">
    <location>
        <begin position="105"/>
        <end position="132"/>
    </location>
</feature>
<dbReference type="EMBL" id="KI913977">
    <property type="protein sequence ID" value="ETV96211.1"/>
    <property type="molecule type" value="Genomic_DNA"/>
</dbReference>
<evidence type="ECO:0000256" key="1">
    <source>
        <dbReference type="SAM" id="MobiDB-lite"/>
    </source>
</evidence>
<accession>A0A024TRF4</accession>
<protein>
    <recommendedName>
        <fullName evidence="4">Secreted protein</fullName>
    </recommendedName>
</protein>
<organism evidence="3">
    <name type="scientific">Aphanomyces invadans</name>
    <dbReference type="NCBI Taxonomy" id="157072"/>
    <lineage>
        <taxon>Eukaryota</taxon>
        <taxon>Sar</taxon>
        <taxon>Stramenopiles</taxon>
        <taxon>Oomycota</taxon>
        <taxon>Saprolegniomycetes</taxon>
        <taxon>Saprolegniales</taxon>
        <taxon>Verrucalvaceae</taxon>
        <taxon>Aphanomyces</taxon>
    </lineage>
</organism>
<evidence type="ECO:0000313" key="3">
    <source>
        <dbReference type="EMBL" id="ETV96211.1"/>
    </source>
</evidence>
<evidence type="ECO:0008006" key="4">
    <source>
        <dbReference type="Google" id="ProtNLM"/>
    </source>
</evidence>
<reference evidence="3" key="1">
    <citation type="submission" date="2013-12" db="EMBL/GenBank/DDBJ databases">
        <title>The Genome Sequence of Aphanomyces invadans NJM9701.</title>
        <authorList>
            <consortium name="The Broad Institute Genomics Platform"/>
            <person name="Russ C."/>
            <person name="Tyler B."/>
            <person name="van West P."/>
            <person name="Dieguez-Uribeondo J."/>
            <person name="Young S.K."/>
            <person name="Zeng Q."/>
            <person name="Gargeya S."/>
            <person name="Fitzgerald M."/>
            <person name="Abouelleil A."/>
            <person name="Alvarado L."/>
            <person name="Chapman S.B."/>
            <person name="Gainer-Dewar J."/>
            <person name="Goldberg J."/>
            <person name="Griggs A."/>
            <person name="Gujja S."/>
            <person name="Hansen M."/>
            <person name="Howarth C."/>
            <person name="Imamovic A."/>
            <person name="Ireland A."/>
            <person name="Larimer J."/>
            <person name="McCowan C."/>
            <person name="Murphy C."/>
            <person name="Pearson M."/>
            <person name="Poon T.W."/>
            <person name="Priest M."/>
            <person name="Roberts A."/>
            <person name="Saif S."/>
            <person name="Shea T."/>
            <person name="Sykes S."/>
            <person name="Wortman J."/>
            <person name="Nusbaum C."/>
            <person name="Birren B."/>
        </authorList>
    </citation>
    <scope>NUCLEOTIDE SEQUENCE [LARGE SCALE GENOMIC DNA]</scope>
    <source>
        <strain evidence="3">NJM9701</strain>
    </source>
</reference>
<dbReference type="VEuPathDB" id="FungiDB:H310_10401"/>
<dbReference type="RefSeq" id="XP_008875003.1">
    <property type="nucleotide sequence ID" value="XM_008876781.1"/>
</dbReference>
<feature type="compositionally biased region" description="Basic and acidic residues" evidence="1">
    <location>
        <begin position="113"/>
        <end position="132"/>
    </location>
</feature>
<dbReference type="AlphaFoldDB" id="A0A024TRF4"/>
<gene>
    <name evidence="3" type="ORF">H310_10401</name>
</gene>
<sequence>MPSAKQVLLVVFFCAWGASVVEAIFGNIPFGMFWKGRIYGRISCEPTPLACPGGGHVFQLERLGCEYPPCPPTLPPPTTPSPVMTSARVRIVRAFVYTGRLLPRRRPSRKHRADISPHPTDEVYRDDEGFAA</sequence>
<proteinExistence type="predicted"/>
<evidence type="ECO:0000256" key="2">
    <source>
        <dbReference type="SAM" id="SignalP"/>
    </source>
</evidence>
<name>A0A024TRF4_9STRA</name>
<keyword evidence="2" id="KW-0732">Signal</keyword>
<feature type="signal peptide" evidence="2">
    <location>
        <begin position="1"/>
        <end position="23"/>
    </location>
</feature>
<dbReference type="GeneID" id="20087451"/>